<protein>
    <recommendedName>
        <fullName evidence="3">DUF962 domain-containing protein</fullName>
    </recommendedName>
</protein>
<dbReference type="Pfam" id="PF06127">
    <property type="entry name" value="Mpo1-like"/>
    <property type="match status" value="1"/>
</dbReference>
<accession>A0A382DDS5</accession>
<evidence type="ECO:0008006" key="3">
    <source>
        <dbReference type="Google" id="ProtNLM"/>
    </source>
</evidence>
<dbReference type="EMBL" id="UINC01038734">
    <property type="protein sequence ID" value="SVB36172.1"/>
    <property type="molecule type" value="Genomic_DNA"/>
</dbReference>
<feature type="transmembrane region" description="Helical" evidence="1">
    <location>
        <begin position="23"/>
        <end position="42"/>
    </location>
</feature>
<keyword evidence="1" id="KW-0472">Membrane</keyword>
<proteinExistence type="predicted"/>
<organism evidence="2">
    <name type="scientific">marine metagenome</name>
    <dbReference type="NCBI Taxonomy" id="408172"/>
    <lineage>
        <taxon>unclassified sequences</taxon>
        <taxon>metagenomes</taxon>
        <taxon>ecological metagenomes</taxon>
    </lineage>
</organism>
<feature type="non-terminal residue" evidence="2">
    <location>
        <position position="79"/>
    </location>
</feature>
<dbReference type="InterPro" id="IPR009305">
    <property type="entry name" value="Mpo1-like"/>
</dbReference>
<sequence length="79" mass="9393">MRTMQTWLDEYGDSHRNPVNKKIHWICVPLIMLSTIGLFWSIPHSYFPDIGLGFPLNWGIIFILFTMIFYVRLSVIMFI</sequence>
<evidence type="ECO:0000256" key="1">
    <source>
        <dbReference type="SAM" id="Phobius"/>
    </source>
</evidence>
<keyword evidence="1" id="KW-0812">Transmembrane</keyword>
<name>A0A382DDS5_9ZZZZ</name>
<dbReference type="PANTHER" id="PTHR28026">
    <property type="entry name" value="DUF962 DOMAIN PROTEIN (AFU_ORTHOLOGUE AFUA_8G05310)"/>
    <property type="match status" value="1"/>
</dbReference>
<reference evidence="2" key="1">
    <citation type="submission" date="2018-05" db="EMBL/GenBank/DDBJ databases">
        <authorList>
            <person name="Lanie J.A."/>
            <person name="Ng W.-L."/>
            <person name="Kazmierczak K.M."/>
            <person name="Andrzejewski T.M."/>
            <person name="Davidsen T.M."/>
            <person name="Wayne K.J."/>
            <person name="Tettelin H."/>
            <person name="Glass J.I."/>
            <person name="Rusch D."/>
            <person name="Podicherti R."/>
            <person name="Tsui H.-C.T."/>
            <person name="Winkler M.E."/>
        </authorList>
    </citation>
    <scope>NUCLEOTIDE SEQUENCE</scope>
</reference>
<feature type="transmembrane region" description="Helical" evidence="1">
    <location>
        <begin position="54"/>
        <end position="73"/>
    </location>
</feature>
<dbReference type="PANTHER" id="PTHR28026:SF9">
    <property type="entry name" value="2-HYDROXY-PALMITIC ACID DIOXYGENASE MPO1"/>
    <property type="match status" value="1"/>
</dbReference>
<dbReference type="GO" id="GO:0046521">
    <property type="term" value="P:sphingoid catabolic process"/>
    <property type="evidence" value="ECO:0007669"/>
    <property type="project" value="TreeGrafter"/>
</dbReference>
<dbReference type="AlphaFoldDB" id="A0A382DDS5"/>
<dbReference type="GO" id="GO:0016020">
    <property type="term" value="C:membrane"/>
    <property type="evidence" value="ECO:0007669"/>
    <property type="project" value="GOC"/>
</dbReference>
<gene>
    <name evidence="2" type="ORF">METZ01_LOCUS189026</name>
</gene>
<keyword evidence="1" id="KW-1133">Transmembrane helix</keyword>
<evidence type="ECO:0000313" key="2">
    <source>
        <dbReference type="EMBL" id="SVB36172.1"/>
    </source>
</evidence>